<proteinExistence type="predicted"/>
<organism evidence="3 4">
    <name type="scientific">Candidatus Kaiserbacteria bacterium RIFCSPHIGHO2_01_FULL_53_29</name>
    <dbReference type="NCBI Taxonomy" id="1798480"/>
    <lineage>
        <taxon>Bacteria</taxon>
        <taxon>Candidatus Kaiseribacteriota</taxon>
    </lineage>
</organism>
<feature type="transmembrane region" description="Helical" evidence="1">
    <location>
        <begin position="291"/>
        <end position="314"/>
    </location>
</feature>
<evidence type="ECO:0000313" key="3">
    <source>
        <dbReference type="EMBL" id="OGG52883.1"/>
    </source>
</evidence>
<dbReference type="InterPro" id="IPR035940">
    <property type="entry name" value="CAP_sf"/>
</dbReference>
<dbReference type="Pfam" id="PF00188">
    <property type="entry name" value="CAP"/>
    <property type="match status" value="1"/>
</dbReference>
<feature type="domain" description="SCP" evidence="2">
    <location>
        <begin position="49"/>
        <end position="168"/>
    </location>
</feature>
<dbReference type="CDD" id="cd05379">
    <property type="entry name" value="CAP_bacterial"/>
    <property type="match status" value="1"/>
</dbReference>
<accession>A0A1F6CUP5</accession>
<name>A0A1F6CUP5_9BACT</name>
<dbReference type="PANTHER" id="PTHR31157:SF1">
    <property type="entry name" value="SCP DOMAIN-CONTAINING PROTEIN"/>
    <property type="match status" value="1"/>
</dbReference>
<keyword evidence="1" id="KW-0472">Membrane</keyword>
<evidence type="ECO:0000259" key="2">
    <source>
        <dbReference type="Pfam" id="PF00188"/>
    </source>
</evidence>
<dbReference type="PANTHER" id="PTHR31157">
    <property type="entry name" value="SCP DOMAIN-CONTAINING PROTEIN"/>
    <property type="match status" value="1"/>
</dbReference>
<dbReference type="AlphaFoldDB" id="A0A1F6CUP5"/>
<keyword evidence="1" id="KW-0812">Transmembrane</keyword>
<dbReference type="EMBL" id="MFKT01000021">
    <property type="protein sequence ID" value="OGG52883.1"/>
    <property type="molecule type" value="Genomic_DNA"/>
</dbReference>
<dbReference type="Proteomes" id="UP000176863">
    <property type="component" value="Unassembled WGS sequence"/>
</dbReference>
<dbReference type="STRING" id="1798480.A2851_04315"/>
<gene>
    <name evidence="3" type="ORF">A2851_04315</name>
</gene>
<feature type="transmembrane region" description="Helical" evidence="1">
    <location>
        <begin position="263"/>
        <end position="284"/>
    </location>
</feature>
<feature type="transmembrane region" description="Helical" evidence="1">
    <location>
        <begin position="12"/>
        <end position="34"/>
    </location>
</feature>
<reference evidence="3 4" key="1">
    <citation type="journal article" date="2016" name="Nat. Commun.">
        <title>Thousands of microbial genomes shed light on interconnected biogeochemical processes in an aquifer system.</title>
        <authorList>
            <person name="Anantharaman K."/>
            <person name="Brown C.T."/>
            <person name="Hug L.A."/>
            <person name="Sharon I."/>
            <person name="Castelle C.J."/>
            <person name="Probst A.J."/>
            <person name="Thomas B.C."/>
            <person name="Singh A."/>
            <person name="Wilkins M.J."/>
            <person name="Karaoz U."/>
            <person name="Brodie E.L."/>
            <person name="Williams K.H."/>
            <person name="Hubbard S.S."/>
            <person name="Banfield J.F."/>
        </authorList>
    </citation>
    <scope>NUCLEOTIDE SEQUENCE [LARGE SCALE GENOMIC DNA]</scope>
</reference>
<evidence type="ECO:0000256" key="1">
    <source>
        <dbReference type="SAM" id="Phobius"/>
    </source>
</evidence>
<dbReference type="Gene3D" id="3.40.33.10">
    <property type="entry name" value="CAP"/>
    <property type="match status" value="1"/>
</dbReference>
<protein>
    <recommendedName>
        <fullName evidence="2">SCP domain-containing protein</fullName>
    </recommendedName>
</protein>
<evidence type="ECO:0000313" key="4">
    <source>
        <dbReference type="Proteomes" id="UP000176863"/>
    </source>
</evidence>
<dbReference type="SUPFAM" id="SSF55797">
    <property type="entry name" value="PR-1-like"/>
    <property type="match status" value="1"/>
</dbReference>
<sequence length="335" mass="35950">MQKRELRLLEGAALVVVVVLIVALFCISAIQMFVMRSGQTAAVISVVLVDLVNGDRASQSLGTLTINPILTAAAQAKADDMAGKGYFAHNSPDGKDSWYWFKQAGYSFAYAGENLAVDFSDSSDVERAWMDSPLHRENLLDPHFTEIGIAIAQGTFEGHPTTFVVQMFGAPAQASEVPVVVQEITAPQNATEPAIATTELPSANVLGSSSDKPAIEDVSPIPETSAPIADVRTPASQAPIGAIVRYAPAWGYYATSPKTMLRYAYYLLGFLVLLALFVTTGLELKWHHRRAFAVAACLLVFMSGLFVVADYAIFSEPVLADESVPRTVLDTSGST</sequence>
<comment type="caution">
    <text evidence="3">The sequence shown here is derived from an EMBL/GenBank/DDBJ whole genome shotgun (WGS) entry which is preliminary data.</text>
</comment>
<keyword evidence="1" id="KW-1133">Transmembrane helix</keyword>
<dbReference type="InterPro" id="IPR014044">
    <property type="entry name" value="CAP_dom"/>
</dbReference>